<dbReference type="GO" id="GO:0004035">
    <property type="term" value="F:alkaline phosphatase activity"/>
    <property type="evidence" value="ECO:0007669"/>
    <property type="project" value="UniProtKB-EC"/>
</dbReference>
<reference evidence="6 8" key="2">
    <citation type="journal article" date="2013" name="Nature">
        <title>Insights into bilaterian evolution from three spiralian genomes.</title>
        <authorList>
            <person name="Simakov O."/>
            <person name="Marletaz F."/>
            <person name="Cho S.J."/>
            <person name="Edsinger-Gonzales E."/>
            <person name="Havlak P."/>
            <person name="Hellsten U."/>
            <person name="Kuo D.H."/>
            <person name="Larsson T."/>
            <person name="Lv J."/>
            <person name="Arendt D."/>
            <person name="Savage R."/>
            <person name="Osoegawa K."/>
            <person name="de Jong P."/>
            <person name="Grimwood J."/>
            <person name="Chapman J.A."/>
            <person name="Shapiro H."/>
            <person name="Aerts A."/>
            <person name="Otillar R.P."/>
            <person name="Terry A.Y."/>
            <person name="Boore J.L."/>
            <person name="Grigoriev I.V."/>
            <person name="Lindberg D.R."/>
            <person name="Seaver E.C."/>
            <person name="Weisblat D.A."/>
            <person name="Putnam N.H."/>
            <person name="Rokhsar D.S."/>
        </authorList>
    </citation>
    <scope>NUCLEOTIDE SEQUENCE</scope>
    <source>
        <strain evidence="6 8">I ESC-2004</strain>
    </source>
</reference>
<evidence type="ECO:0000256" key="3">
    <source>
        <dbReference type="PIRSR" id="PIRSR601952-1"/>
    </source>
</evidence>
<keyword evidence="8" id="KW-1185">Reference proteome</keyword>
<sequence length="126" mass="13787">WSDLAQKQLQDDLESKLPRTAKAENLVLFIGDGMGMSTLTAARWHKAEAEGTKAVETMLQWDKWPASGMSKTYNVDRMTPDSAGTATAFSCGEKARYGTLGVNQYVKRGDCAAVETNQVQSMIHIA</sequence>
<keyword evidence="4" id="KW-0862">Zinc</keyword>
<dbReference type="EC" id="3.1.3.1" evidence="1"/>
<keyword evidence="2" id="KW-0597">Phosphoprotein</keyword>
<feature type="binding site" evidence="4">
    <location>
        <position position="32"/>
    </location>
    <ligand>
        <name>Mg(2+)</name>
        <dbReference type="ChEBI" id="CHEBI:18420"/>
    </ligand>
</feature>
<dbReference type="Proteomes" id="UP000014760">
    <property type="component" value="Unassembled WGS sequence"/>
</dbReference>
<dbReference type="PANTHER" id="PTHR11596:SF5">
    <property type="entry name" value="ALKALINE PHOSPHATASE"/>
    <property type="match status" value="1"/>
</dbReference>
<keyword evidence="4" id="KW-0479">Metal-binding</keyword>
<reference evidence="8" key="1">
    <citation type="submission" date="2012-12" db="EMBL/GenBank/DDBJ databases">
        <authorList>
            <person name="Hellsten U."/>
            <person name="Grimwood J."/>
            <person name="Chapman J.A."/>
            <person name="Shapiro H."/>
            <person name="Aerts A."/>
            <person name="Otillar R.P."/>
            <person name="Terry A.Y."/>
            <person name="Boore J.L."/>
            <person name="Simakov O."/>
            <person name="Marletaz F."/>
            <person name="Cho S.-J."/>
            <person name="Edsinger-Gonzales E."/>
            <person name="Havlak P."/>
            <person name="Kuo D.-H."/>
            <person name="Larsson T."/>
            <person name="Lv J."/>
            <person name="Arendt D."/>
            <person name="Savage R."/>
            <person name="Osoegawa K."/>
            <person name="de Jong P."/>
            <person name="Lindberg D.R."/>
            <person name="Seaver E.C."/>
            <person name="Weisblat D.A."/>
            <person name="Putnam N.H."/>
            <person name="Grigoriev I.V."/>
            <person name="Rokhsar D.S."/>
        </authorList>
    </citation>
    <scope>NUCLEOTIDE SEQUENCE</scope>
    <source>
        <strain evidence="8">I ESC-2004</strain>
    </source>
</reference>
<comment type="similarity">
    <text evidence="5">Belongs to the alkaline phosphatase family.</text>
</comment>
<evidence type="ECO:0000256" key="1">
    <source>
        <dbReference type="ARBA" id="ARBA00012647"/>
    </source>
</evidence>
<dbReference type="EnsemblMetazoa" id="CapteT39048">
    <property type="protein sequence ID" value="CapteP39048"/>
    <property type="gene ID" value="CapteG39048"/>
</dbReference>
<feature type="non-terminal residue" evidence="6">
    <location>
        <position position="126"/>
    </location>
</feature>
<protein>
    <recommendedName>
        <fullName evidence="1">alkaline phosphatase</fullName>
        <ecNumber evidence="1">3.1.3.1</ecNumber>
    </recommendedName>
</protein>
<dbReference type="OrthoDB" id="5818554at2759"/>
<dbReference type="OMA" id="QTREYDA"/>
<feature type="binding site" evidence="4">
    <location>
        <position position="32"/>
    </location>
    <ligand>
        <name>Zn(2+)</name>
        <dbReference type="ChEBI" id="CHEBI:29105"/>
        <label>2</label>
    </ligand>
</feature>
<dbReference type="InterPro" id="IPR017850">
    <property type="entry name" value="Alkaline_phosphatase_core_sf"/>
</dbReference>
<dbReference type="EMBL" id="AMQN01003873">
    <property type="status" value="NOT_ANNOTATED_CDS"/>
    <property type="molecule type" value="Genomic_DNA"/>
</dbReference>
<dbReference type="EMBL" id="KB292092">
    <property type="protein sequence ID" value="ELU18169.1"/>
    <property type="molecule type" value="Genomic_DNA"/>
</dbReference>
<evidence type="ECO:0000256" key="2">
    <source>
        <dbReference type="ARBA" id="ARBA00022553"/>
    </source>
</evidence>
<dbReference type="HOGENOM" id="CLU_008539_1_3_1"/>
<evidence type="ECO:0000313" key="6">
    <source>
        <dbReference type="EMBL" id="ELU18169.1"/>
    </source>
</evidence>
<evidence type="ECO:0000256" key="5">
    <source>
        <dbReference type="RuleBase" id="RU003946"/>
    </source>
</evidence>
<dbReference type="InterPro" id="IPR001952">
    <property type="entry name" value="Alkaline_phosphatase"/>
</dbReference>
<proteinExistence type="inferred from homology"/>
<evidence type="ECO:0000256" key="4">
    <source>
        <dbReference type="PIRSR" id="PIRSR601952-2"/>
    </source>
</evidence>
<organism evidence="6">
    <name type="scientific">Capitella teleta</name>
    <name type="common">Polychaete worm</name>
    <dbReference type="NCBI Taxonomy" id="283909"/>
    <lineage>
        <taxon>Eukaryota</taxon>
        <taxon>Metazoa</taxon>
        <taxon>Spiralia</taxon>
        <taxon>Lophotrochozoa</taxon>
        <taxon>Annelida</taxon>
        <taxon>Polychaeta</taxon>
        <taxon>Sedentaria</taxon>
        <taxon>Scolecida</taxon>
        <taxon>Capitellidae</taxon>
        <taxon>Capitella</taxon>
    </lineage>
</organism>
<gene>
    <name evidence="6" type="ORF">CAPTEDRAFT_39048</name>
</gene>
<evidence type="ECO:0000313" key="7">
    <source>
        <dbReference type="EnsemblMetazoa" id="CapteP39048"/>
    </source>
</evidence>
<name>R7VHV6_CAPTE</name>
<dbReference type="Gene3D" id="3.40.720.10">
    <property type="entry name" value="Alkaline Phosphatase, subunit A"/>
    <property type="match status" value="1"/>
</dbReference>
<dbReference type="GO" id="GO:0046872">
    <property type="term" value="F:metal ion binding"/>
    <property type="evidence" value="ECO:0007669"/>
    <property type="project" value="UniProtKB-KW"/>
</dbReference>
<comment type="cofactor">
    <cofactor evidence="4">
        <name>Zn(2+)</name>
        <dbReference type="ChEBI" id="CHEBI:29105"/>
    </cofactor>
    <text evidence="4">Binds 2 Zn(2+) ions.</text>
</comment>
<reference evidence="7" key="3">
    <citation type="submission" date="2015-06" db="UniProtKB">
        <authorList>
            <consortium name="EnsemblMetazoa"/>
        </authorList>
    </citation>
    <scope>IDENTIFICATION</scope>
</reference>
<feature type="active site" description="Phosphoserine intermediate" evidence="3">
    <location>
        <position position="82"/>
    </location>
</feature>
<accession>R7VHV6</accession>
<keyword evidence="4" id="KW-0460">Magnesium</keyword>
<dbReference type="STRING" id="283909.R7VHV6"/>
<dbReference type="Pfam" id="PF00245">
    <property type="entry name" value="Alk_phosphatase"/>
    <property type="match status" value="1"/>
</dbReference>
<dbReference type="PANTHER" id="PTHR11596">
    <property type="entry name" value="ALKALINE PHOSPHATASE"/>
    <property type="match status" value="1"/>
</dbReference>
<dbReference type="SUPFAM" id="SSF53649">
    <property type="entry name" value="Alkaline phosphatase-like"/>
    <property type="match status" value="1"/>
</dbReference>
<feature type="non-terminal residue" evidence="6">
    <location>
        <position position="1"/>
    </location>
</feature>
<comment type="cofactor">
    <cofactor evidence="4">
        <name>Mg(2+)</name>
        <dbReference type="ChEBI" id="CHEBI:18420"/>
    </cofactor>
    <text evidence="4">Binds 1 Mg(2+) ion.</text>
</comment>
<dbReference type="PRINTS" id="PR00113">
    <property type="entry name" value="ALKPHPHTASE"/>
</dbReference>
<evidence type="ECO:0000313" key="8">
    <source>
        <dbReference type="Proteomes" id="UP000014760"/>
    </source>
</evidence>
<dbReference type="AlphaFoldDB" id="R7VHV6"/>